<feature type="transmembrane region" description="Helical" evidence="1">
    <location>
        <begin position="610"/>
        <end position="632"/>
    </location>
</feature>
<protein>
    <submittedName>
        <fullName evidence="3">Uncharacterized protein</fullName>
    </submittedName>
</protein>
<keyword evidence="1" id="KW-1133">Transmembrane helix</keyword>
<dbReference type="EMBL" id="JYDT01000115">
    <property type="protein sequence ID" value="KRY84384.1"/>
    <property type="molecule type" value="Genomic_DNA"/>
</dbReference>
<accession>A0A0V1FEF1</accession>
<sequence>MLKIFTSKLFCCSMLYTALTTTLSVTRIEAAASRNCHCTKAAKIYSCQQPPLLMLSKLRSISIDGRVSLIILKKTSNRTVRVVGFVNPPFLLNCFTSYPDGCNNPGPGLDAEYIYVVLHYLMDYNVQWIRVKDRNAMFNALESGAADFTGVGTPLIEEYFGKFKNTPVYLFDAIALVVKSRSASSAADFHAVAFVETDVWFLFTITVLSIYMLSHLSKYIYEVYAFEQDFNRRDRLITFLRSFRETIIYTFAFISVIFFLNLVSNIITVYLVKKDERIEYGFDNLNELGRLLLRKKCRFTMLSSTKDDPIFHHLMINPKVEDEIPWTNLFRKAFVKNPPLYVDSRYDMGKLITKSLCYIGVDLYSLKEFYESRFCFVKVISMVKETSQLQSVFYYREDALASKLSVMSMNTLRMFYAGRATVYSRPNRTVFCATDYFELKPLEIGKIQDFFYFLIFTTLVAFLILGLEKIYCKLMWENSTVTAQSISDEKIVSLNQSQSKKAPIIKTIISEGKQKWNRRVIDFLKPNKKIHITQAVPVADVSGNGETIAAEFKEVPKMVDCTTAKIDLPLSAAVIEQEQENPTTQQTVHDVTTDDDQSAGSCDNCWTVRYGTLAIVVLEASALVSWFVLHILYSTNTDAFSISWRGVVALLLLTVIAMVVFGVLTNRAWLLWPHIAVQMAGICTGMVLTLSTVLVMSVGSEASDYLFAKLFSPESVPWFEKMLGPIWPFCLAVIFNFVTALGLWFYTVNKRCQMHLRAKQKGTQVGFLKFVELLKCKGSQLASAGQAKA</sequence>
<evidence type="ECO:0000256" key="2">
    <source>
        <dbReference type="SAM" id="SignalP"/>
    </source>
</evidence>
<proteinExistence type="predicted"/>
<organism evidence="3 4">
    <name type="scientific">Trichinella pseudospiralis</name>
    <name type="common">Parasitic roundworm</name>
    <dbReference type="NCBI Taxonomy" id="6337"/>
    <lineage>
        <taxon>Eukaryota</taxon>
        <taxon>Metazoa</taxon>
        <taxon>Ecdysozoa</taxon>
        <taxon>Nematoda</taxon>
        <taxon>Enoplea</taxon>
        <taxon>Dorylaimia</taxon>
        <taxon>Trichinellida</taxon>
        <taxon>Trichinellidae</taxon>
        <taxon>Trichinella</taxon>
    </lineage>
</organism>
<feature type="transmembrane region" description="Helical" evidence="1">
    <location>
        <begin position="450"/>
        <end position="467"/>
    </location>
</feature>
<keyword evidence="1" id="KW-0812">Transmembrane</keyword>
<evidence type="ECO:0000313" key="3">
    <source>
        <dbReference type="EMBL" id="KRY84384.1"/>
    </source>
</evidence>
<keyword evidence="1" id="KW-0472">Membrane</keyword>
<feature type="transmembrane region" description="Helical" evidence="1">
    <location>
        <begin position="644"/>
        <end position="664"/>
    </location>
</feature>
<dbReference type="Proteomes" id="UP000054995">
    <property type="component" value="Unassembled WGS sequence"/>
</dbReference>
<evidence type="ECO:0000256" key="1">
    <source>
        <dbReference type="SAM" id="Phobius"/>
    </source>
</evidence>
<reference evidence="3 4" key="1">
    <citation type="submission" date="2015-01" db="EMBL/GenBank/DDBJ databases">
        <title>Evolution of Trichinella species and genotypes.</title>
        <authorList>
            <person name="Korhonen P.K."/>
            <person name="Edoardo P."/>
            <person name="Giuseppe L.R."/>
            <person name="Gasser R.B."/>
        </authorList>
    </citation>
    <scope>NUCLEOTIDE SEQUENCE [LARGE SCALE GENOMIC DNA]</scope>
    <source>
        <strain evidence="3">ISS470</strain>
    </source>
</reference>
<comment type="caution">
    <text evidence="3">The sequence shown here is derived from an EMBL/GenBank/DDBJ whole genome shotgun (WGS) entry which is preliminary data.</text>
</comment>
<keyword evidence="4" id="KW-1185">Reference proteome</keyword>
<dbReference type="SUPFAM" id="SSF53850">
    <property type="entry name" value="Periplasmic binding protein-like II"/>
    <property type="match status" value="1"/>
</dbReference>
<gene>
    <name evidence="3" type="ORF">T4D_5875</name>
</gene>
<feature type="transmembrane region" description="Helical" evidence="1">
    <location>
        <begin position="676"/>
        <end position="698"/>
    </location>
</feature>
<name>A0A0V1FEF1_TRIPS</name>
<evidence type="ECO:0000313" key="4">
    <source>
        <dbReference type="Proteomes" id="UP000054995"/>
    </source>
</evidence>
<feature type="chain" id="PRO_5006877928" evidence="2">
    <location>
        <begin position="25"/>
        <end position="789"/>
    </location>
</feature>
<feature type="transmembrane region" description="Helical" evidence="1">
    <location>
        <begin position="199"/>
        <end position="226"/>
    </location>
</feature>
<feature type="signal peptide" evidence="2">
    <location>
        <begin position="1"/>
        <end position="24"/>
    </location>
</feature>
<feature type="transmembrane region" description="Helical" evidence="1">
    <location>
        <begin position="247"/>
        <end position="272"/>
    </location>
</feature>
<dbReference type="AlphaFoldDB" id="A0A0V1FEF1"/>
<keyword evidence="2" id="KW-0732">Signal</keyword>
<dbReference type="OrthoDB" id="5772927at2759"/>
<feature type="transmembrane region" description="Helical" evidence="1">
    <location>
        <begin position="726"/>
        <end position="747"/>
    </location>
</feature>